<dbReference type="Pfam" id="PF04627">
    <property type="entry name" value="ATP-synt_Eps"/>
    <property type="match status" value="1"/>
</dbReference>
<dbReference type="InterPro" id="IPR006721">
    <property type="entry name" value="ATP_synth_F1_esu_mt"/>
</dbReference>
<evidence type="ECO:0000313" key="2">
    <source>
        <dbReference type="EMBL" id="KAL1517790.1"/>
    </source>
</evidence>
<organism evidence="2 3">
    <name type="scientific">Hypothenemus hampei</name>
    <name type="common">Coffee berry borer</name>
    <dbReference type="NCBI Taxonomy" id="57062"/>
    <lineage>
        <taxon>Eukaryota</taxon>
        <taxon>Metazoa</taxon>
        <taxon>Ecdysozoa</taxon>
        <taxon>Arthropoda</taxon>
        <taxon>Hexapoda</taxon>
        <taxon>Insecta</taxon>
        <taxon>Pterygota</taxon>
        <taxon>Neoptera</taxon>
        <taxon>Endopterygota</taxon>
        <taxon>Coleoptera</taxon>
        <taxon>Polyphaga</taxon>
        <taxon>Cucujiformia</taxon>
        <taxon>Curculionidae</taxon>
        <taxon>Scolytinae</taxon>
        <taxon>Hypothenemus</taxon>
    </lineage>
</organism>
<dbReference type="Gene3D" id="1.10.1620.20">
    <property type="entry name" value="ATP synthase, F1 complex, epsilon subunit superfamily, mitochondrial"/>
    <property type="match status" value="1"/>
</dbReference>
<dbReference type="InterPro" id="IPR036742">
    <property type="entry name" value="ATP_synth_F1_esu_sf_mt"/>
</dbReference>
<dbReference type="SUPFAM" id="SSF48690">
    <property type="entry name" value="Epsilon subunit of mitochondrial F1F0-ATP synthase"/>
    <property type="match status" value="1"/>
</dbReference>
<comment type="similarity">
    <text evidence="1">Belongs to the eukaryotic ATPase epsilon family.</text>
</comment>
<protein>
    <submittedName>
        <fullName evidence="2">Uncharacterized protein</fullName>
    </submittedName>
</protein>
<comment type="caution">
    <text evidence="2">The sequence shown here is derived from an EMBL/GenBank/DDBJ whole genome shotgun (WGS) entry which is preliminary data.</text>
</comment>
<proteinExistence type="inferred from homology"/>
<evidence type="ECO:0000313" key="3">
    <source>
        <dbReference type="Proteomes" id="UP001566132"/>
    </source>
</evidence>
<accession>A0ABD1FFQ1</accession>
<keyword evidence="3" id="KW-1185">Reference proteome</keyword>
<dbReference type="Proteomes" id="UP001566132">
    <property type="component" value="Unassembled WGS sequence"/>
</dbReference>
<reference evidence="2 3" key="1">
    <citation type="submission" date="2024-05" db="EMBL/GenBank/DDBJ databases">
        <title>Genetic variation in Jamaican populations of the coffee berry borer (Hypothenemus hampei).</title>
        <authorList>
            <person name="Errbii M."/>
            <person name="Myrie A."/>
        </authorList>
    </citation>
    <scope>NUCLEOTIDE SEQUENCE [LARGE SCALE GENOMIC DNA]</scope>
    <source>
        <strain evidence="2">JA-Hopewell-2020-01-JO</strain>
        <tissue evidence="2">Whole body</tissue>
    </source>
</reference>
<sequence>MVLTYKQIYKKVGINYLIYSHIAAKITRRALKSEFLQDALHRDVSLITIFHMKNGKKDEKFVPLQPRVEEERSIFQKIEPKKIAQTQ</sequence>
<evidence type="ECO:0000256" key="1">
    <source>
        <dbReference type="ARBA" id="ARBA00009502"/>
    </source>
</evidence>
<name>A0ABD1FFQ1_HYPHA</name>
<dbReference type="AlphaFoldDB" id="A0ABD1FFQ1"/>
<dbReference type="EMBL" id="JBDJPC010000001">
    <property type="protein sequence ID" value="KAL1517790.1"/>
    <property type="molecule type" value="Genomic_DNA"/>
</dbReference>
<gene>
    <name evidence="2" type="ORF">ABEB36_001513</name>
</gene>